<dbReference type="EMBL" id="GIFC01004963">
    <property type="protein sequence ID" value="MXU87046.1"/>
    <property type="molecule type" value="Transcribed_RNA"/>
</dbReference>
<organism evidence="2">
    <name type="scientific">Ixodes ricinus</name>
    <name type="common">Common tick</name>
    <name type="synonym">Acarus ricinus</name>
    <dbReference type="NCBI Taxonomy" id="34613"/>
    <lineage>
        <taxon>Eukaryota</taxon>
        <taxon>Metazoa</taxon>
        <taxon>Ecdysozoa</taxon>
        <taxon>Arthropoda</taxon>
        <taxon>Chelicerata</taxon>
        <taxon>Arachnida</taxon>
        <taxon>Acari</taxon>
        <taxon>Parasitiformes</taxon>
        <taxon>Ixodida</taxon>
        <taxon>Ixodoidea</taxon>
        <taxon>Ixodidae</taxon>
        <taxon>Ixodinae</taxon>
        <taxon>Ixodes</taxon>
    </lineage>
</organism>
<sequence>MPACFALFIWLFNADSPMAATAKIFPHGLHLHDADLSYLAPPSPYTHHCKATHLETCFCRAFSYDRRQNTRLMAETVRKAFPDQIRFGFGSAPM</sequence>
<reference evidence="2" key="1">
    <citation type="submission" date="2019-12" db="EMBL/GenBank/DDBJ databases">
        <title>An insight into the sialome of adult female Ixodes ricinus ticks feeding for 6 days.</title>
        <authorList>
            <person name="Perner J."/>
            <person name="Ribeiro J.M.C."/>
        </authorList>
    </citation>
    <scope>NUCLEOTIDE SEQUENCE</scope>
    <source>
        <strain evidence="2">Semi-engorged</strain>
        <tissue evidence="2">Salivary glands</tissue>
    </source>
</reference>
<proteinExistence type="predicted"/>
<name>A0A6B0UEY2_IXORI</name>
<accession>A0A6B0UEY2</accession>
<keyword evidence="1" id="KW-0732">Signal</keyword>
<feature type="chain" id="PRO_5025410134" evidence="1">
    <location>
        <begin position="23"/>
        <end position="94"/>
    </location>
</feature>
<evidence type="ECO:0000256" key="1">
    <source>
        <dbReference type="SAM" id="SignalP"/>
    </source>
</evidence>
<protein>
    <submittedName>
        <fullName evidence="2">Putative secreted protein</fullName>
    </submittedName>
</protein>
<feature type="signal peptide" evidence="1">
    <location>
        <begin position="1"/>
        <end position="22"/>
    </location>
</feature>
<evidence type="ECO:0000313" key="2">
    <source>
        <dbReference type="EMBL" id="MXU87046.1"/>
    </source>
</evidence>
<dbReference type="AlphaFoldDB" id="A0A6B0UEY2"/>